<protein>
    <submittedName>
        <fullName evidence="2">Uncharacterized protein</fullName>
    </submittedName>
</protein>
<keyword evidence="3" id="KW-1185">Reference proteome</keyword>
<evidence type="ECO:0000313" key="2">
    <source>
        <dbReference type="EMBL" id="GBL87229.1"/>
    </source>
</evidence>
<feature type="compositionally biased region" description="Polar residues" evidence="1">
    <location>
        <begin position="60"/>
        <end position="72"/>
    </location>
</feature>
<organism evidence="2 3">
    <name type="scientific">Araneus ventricosus</name>
    <name type="common">Orbweaver spider</name>
    <name type="synonym">Epeira ventricosa</name>
    <dbReference type="NCBI Taxonomy" id="182803"/>
    <lineage>
        <taxon>Eukaryota</taxon>
        <taxon>Metazoa</taxon>
        <taxon>Ecdysozoa</taxon>
        <taxon>Arthropoda</taxon>
        <taxon>Chelicerata</taxon>
        <taxon>Arachnida</taxon>
        <taxon>Araneae</taxon>
        <taxon>Araneomorphae</taxon>
        <taxon>Entelegynae</taxon>
        <taxon>Araneoidea</taxon>
        <taxon>Araneidae</taxon>
        <taxon>Araneus</taxon>
    </lineage>
</organism>
<gene>
    <name evidence="2" type="ORF">AVEN_270509_1</name>
</gene>
<evidence type="ECO:0000313" key="3">
    <source>
        <dbReference type="Proteomes" id="UP000499080"/>
    </source>
</evidence>
<proteinExistence type="predicted"/>
<name>A0A4Y2B724_ARAVE</name>
<accession>A0A4Y2B724</accession>
<dbReference type="EMBL" id="BGPR01000052">
    <property type="protein sequence ID" value="GBL87229.1"/>
    <property type="molecule type" value="Genomic_DNA"/>
</dbReference>
<feature type="compositionally biased region" description="Basic and acidic residues" evidence="1">
    <location>
        <begin position="74"/>
        <end position="83"/>
    </location>
</feature>
<evidence type="ECO:0000256" key="1">
    <source>
        <dbReference type="SAM" id="MobiDB-lite"/>
    </source>
</evidence>
<dbReference type="AlphaFoldDB" id="A0A4Y2B724"/>
<comment type="caution">
    <text evidence="2">The sequence shown here is derived from an EMBL/GenBank/DDBJ whole genome shotgun (WGS) entry which is preliminary data.</text>
</comment>
<dbReference type="Proteomes" id="UP000499080">
    <property type="component" value="Unassembled WGS sequence"/>
</dbReference>
<sequence>MRFRAARVVTLQKHTPLPSGTPSPGPRNTAIFPSALLHSPFFKAKTSLSETDDNKIPVTDPQTGEKNYNFQFKGQREEQEKRNSSNAPSNDGLGAVTGVWCFQEIPPLLGSITSRSVGSYTKDILRQENPNLD</sequence>
<reference evidence="2 3" key="1">
    <citation type="journal article" date="2019" name="Sci. Rep.">
        <title>Orb-weaving spider Araneus ventricosus genome elucidates the spidroin gene catalogue.</title>
        <authorList>
            <person name="Kono N."/>
            <person name="Nakamura H."/>
            <person name="Ohtoshi R."/>
            <person name="Moran D.A.P."/>
            <person name="Shinohara A."/>
            <person name="Yoshida Y."/>
            <person name="Fujiwara M."/>
            <person name="Mori M."/>
            <person name="Tomita M."/>
            <person name="Arakawa K."/>
        </authorList>
    </citation>
    <scope>NUCLEOTIDE SEQUENCE [LARGE SCALE GENOMIC DNA]</scope>
</reference>
<feature type="region of interest" description="Disordered" evidence="1">
    <location>
        <begin position="48"/>
        <end position="91"/>
    </location>
</feature>
<feature type="region of interest" description="Disordered" evidence="1">
    <location>
        <begin position="1"/>
        <end position="32"/>
    </location>
</feature>